<evidence type="ECO:0000256" key="4">
    <source>
        <dbReference type="SAM" id="Phobius"/>
    </source>
</evidence>
<dbReference type="PRINTS" id="PR00463">
    <property type="entry name" value="EP450I"/>
</dbReference>
<reference evidence="5 6" key="1">
    <citation type="submission" date="2024-01" db="EMBL/GenBank/DDBJ databases">
        <title>The genomes of 5 underutilized Papilionoideae crops provide insights into root nodulation and disease resistanc.</title>
        <authorList>
            <person name="Jiang F."/>
        </authorList>
    </citation>
    <scope>NUCLEOTIDE SEQUENCE [LARGE SCALE GENOMIC DNA]</scope>
    <source>
        <strain evidence="5">LVBAO_FW01</strain>
        <tissue evidence="5">Leaves</tissue>
    </source>
</reference>
<dbReference type="GO" id="GO:0020037">
    <property type="term" value="F:heme binding"/>
    <property type="evidence" value="ECO:0007669"/>
    <property type="project" value="InterPro"/>
</dbReference>
<evidence type="ECO:0000256" key="3">
    <source>
        <dbReference type="ARBA" id="ARBA00023004"/>
    </source>
</evidence>
<protein>
    <recommendedName>
        <fullName evidence="7">Cytochrome P450</fullName>
    </recommendedName>
</protein>
<dbReference type="SUPFAM" id="SSF48264">
    <property type="entry name" value="Cytochrome P450"/>
    <property type="match status" value="1"/>
</dbReference>
<keyword evidence="6" id="KW-1185">Reference proteome</keyword>
<evidence type="ECO:0008006" key="7">
    <source>
        <dbReference type="Google" id="ProtNLM"/>
    </source>
</evidence>
<proteinExistence type="inferred from homology"/>
<comment type="caution">
    <text evidence="5">The sequence shown here is derived from an EMBL/GenBank/DDBJ whole genome shotgun (WGS) entry which is preliminary data.</text>
</comment>
<keyword evidence="4" id="KW-1133">Transmembrane helix</keyword>
<keyword evidence="3" id="KW-0408">Iron</keyword>
<sequence>MVSKQQPSELKIAFFSSTFDQYFLICFLFLTIIVALKLAKRAKSKGNLNLPPSPTKLPIIGNLHQIGTLPYHSFRALSHKHGALMWLQLGKVQAIVVSSAYLTREIMKIHDKTFSNRHQTTAVKTLLYGGNDIGFGSYGERWKQKRKICVLELLSQKRVHSFNLIRGEEAAEMVNKIREASLSGASVNLSELLTETTNNIICKCVFGQKNQTKDSYNRVKELARKIMIQLAVVTVGDYFPFLGWVDVLTGQIQKFKASSQPLDALFDQVIAEHKRDKMEAHHPSSEKDFVDILLQLQDDGMPDFELTNDDIKIILLDMFVAGSDTTSSTLEWTMAELMRNPMKLKKTQEELPPTDTHIDMTETYGLVTSKKVPLHLKPTLFSFESEC</sequence>
<feature type="transmembrane region" description="Helical" evidence="4">
    <location>
        <begin position="22"/>
        <end position="39"/>
    </location>
</feature>
<dbReference type="Gene3D" id="1.10.630.10">
    <property type="entry name" value="Cytochrome P450"/>
    <property type="match status" value="1"/>
</dbReference>
<keyword evidence="4" id="KW-0812">Transmembrane</keyword>
<comment type="similarity">
    <text evidence="1">Belongs to the cytochrome P450 family.</text>
</comment>
<dbReference type="PANTHER" id="PTHR47955">
    <property type="entry name" value="CYTOCHROME P450 FAMILY 71 PROTEIN"/>
    <property type="match status" value="1"/>
</dbReference>
<dbReference type="AlphaFoldDB" id="A0AAN9KRB4"/>
<dbReference type="GO" id="GO:0004497">
    <property type="term" value="F:monooxygenase activity"/>
    <property type="evidence" value="ECO:0007669"/>
    <property type="project" value="InterPro"/>
</dbReference>
<dbReference type="GO" id="GO:0005506">
    <property type="term" value="F:iron ion binding"/>
    <property type="evidence" value="ECO:0007669"/>
    <property type="project" value="InterPro"/>
</dbReference>
<dbReference type="EMBL" id="JAYMYQ010000006">
    <property type="protein sequence ID" value="KAK7322362.1"/>
    <property type="molecule type" value="Genomic_DNA"/>
</dbReference>
<keyword evidence="4" id="KW-0472">Membrane</keyword>
<dbReference type="InterPro" id="IPR002401">
    <property type="entry name" value="Cyt_P450_E_grp-I"/>
</dbReference>
<evidence type="ECO:0000256" key="2">
    <source>
        <dbReference type="ARBA" id="ARBA00022723"/>
    </source>
</evidence>
<dbReference type="Proteomes" id="UP001367508">
    <property type="component" value="Unassembled WGS sequence"/>
</dbReference>
<evidence type="ECO:0000256" key="1">
    <source>
        <dbReference type="ARBA" id="ARBA00010617"/>
    </source>
</evidence>
<dbReference type="InterPro" id="IPR001128">
    <property type="entry name" value="Cyt_P450"/>
</dbReference>
<name>A0AAN9KRB4_CANGL</name>
<keyword evidence="2" id="KW-0479">Metal-binding</keyword>
<evidence type="ECO:0000313" key="6">
    <source>
        <dbReference type="Proteomes" id="UP001367508"/>
    </source>
</evidence>
<dbReference type="Pfam" id="PF00067">
    <property type="entry name" value="p450"/>
    <property type="match status" value="1"/>
</dbReference>
<organism evidence="5 6">
    <name type="scientific">Canavalia gladiata</name>
    <name type="common">Sword bean</name>
    <name type="synonym">Dolichos gladiatus</name>
    <dbReference type="NCBI Taxonomy" id="3824"/>
    <lineage>
        <taxon>Eukaryota</taxon>
        <taxon>Viridiplantae</taxon>
        <taxon>Streptophyta</taxon>
        <taxon>Embryophyta</taxon>
        <taxon>Tracheophyta</taxon>
        <taxon>Spermatophyta</taxon>
        <taxon>Magnoliopsida</taxon>
        <taxon>eudicotyledons</taxon>
        <taxon>Gunneridae</taxon>
        <taxon>Pentapetalae</taxon>
        <taxon>rosids</taxon>
        <taxon>fabids</taxon>
        <taxon>Fabales</taxon>
        <taxon>Fabaceae</taxon>
        <taxon>Papilionoideae</taxon>
        <taxon>50 kb inversion clade</taxon>
        <taxon>NPAAA clade</taxon>
        <taxon>indigoferoid/millettioid clade</taxon>
        <taxon>Phaseoleae</taxon>
        <taxon>Canavalia</taxon>
    </lineage>
</organism>
<gene>
    <name evidence="5" type="ORF">VNO77_25741</name>
</gene>
<evidence type="ECO:0000313" key="5">
    <source>
        <dbReference type="EMBL" id="KAK7322362.1"/>
    </source>
</evidence>
<dbReference type="InterPro" id="IPR036396">
    <property type="entry name" value="Cyt_P450_sf"/>
</dbReference>
<accession>A0AAN9KRB4</accession>
<dbReference type="PANTHER" id="PTHR47955:SF15">
    <property type="entry name" value="CYTOCHROME P450 71A2-LIKE"/>
    <property type="match status" value="1"/>
</dbReference>
<dbReference type="GO" id="GO:0016705">
    <property type="term" value="F:oxidoreductase activity, acting on paired donors, with incorporation or reduction of molecular oxygen"/>
    <property type="evidence" value="ECO:0007669"/>
    <property type="project" value="InterPro"/>
</dbReference>